<evidence type="ECO:0000256" key="5">
    <source>
        <dbReference type="ARBA" id="ARBA00023004"/>
    </source>
</evidence>
<keyword evidence="4" id="KW-0479">Metal-binding</keyword>
<dbReference type="InterPro" id="IPR023885">
    <property type="entry name" value="4Fe4S-binding_SPASM_dom"/>
</dbReference>
<name>A0A4P6JTT8_KTERU</name>
<dbReference type="InterPro" id="IPR013785">
    <property type="entry name" value="Aldolase_TIM"/>
</dbReference>
<sequence length="332" mass="38583">MPLPTYIQIEPVGQCNLRCQMCSLQFRQDGPPYGPPAFMHIETFRQIIDQFTDLHELHLQGLGEPMMHPRFFEMVEYAASKGIRVTTNSNLTLLNERRAERCVTSGLERLHISIDGATASTYEHIRVRAHFERIMANLERLLRARERHSSERPELCLVMVIMRQNLHELPDIVRLAHRFAMKSIFVQHLCHDFGEESLPSRYLPMREFVQKETLLEEDPQRIEHYFNEARTMATSLGIDLRLPHTRMRIHPPGTPGPQRCDWPWKGAYFSYQGYAMPCCMVSTPDRINFGKIADQSAQTLWNNPGYQAFRDRLSSDEPPEICSSCSIYRGTF</sequence>
<evidence type="ECO:0000256" key="4">
    <source>
        <dbReference type="ARBA" id="ARBA00022723"/>
    </source>
</evidence>
<dbReference type="RefSeq" id="WP_129889379.1">
    <property type="nucleotide sequence ID" value="NZ_CP035758.1"/>
</dbReference>
<dbReference type="SFLD" id="SFLDG01387">
    <property type="entry name" value="BtrN-like_SPASM_domain_contain"/>
    <property type="match status" value="1"/>
</dbReference>
<dbReference type="InterPro" id="IPR007197">
    <property type="entry name" value="rSAM"/>
</dbReference>
<dbReference type="InterPro" id="IPR058240">
    <property type="entry name" value="rSAM_sf"/>
</dbReference>
<dbReference type="SMART" id="SM00729">
    <property type="entry name" value="Elp3"/>
    <property type="match status" value="1"/>
</dbReference>
<dbReference type="InterPro" id="IPR006638">
    <property type="entry name" value="Elp3/MiaA/NifB-like_rSAM"/>
</dbReference>
<proteinExistence type="predicted"/>
<organism evidence="8 9">
    <name type="scientific">Ktedonosporobacter rubrisoli</name>
    <dbReference type="NCBI Taxonomy" id="2509675"/>
    <lineage>
        <taxon>Bacteria</taxon>
        <taxon>Bacillati</taxon>
        <taxon>Chloroflexota</taxon>
        <taxon>Ktedonobacteria</taxon>
        <taxon>Ktedonobacterales</taxon>
        <taxon>Ktedonosporobacteraceae</taxon>
        <taxon>Ktedonosporobacter</taxon>
    </lineage>
</organism>
<dbReference type="Pfam" id="PF13186">
    <property type="entry name" value="SPASM"/>
    <property type="match status" value="1"/>
</dbReference>
<protein>
    <submittedName>
        <fullName evidence="8">Radical SAM protein</fullName>
    </submittedName>
</protein>
<dbReference type="EMBL" id="CP035758">
    <property type="protein sequence ID" value="QBD78326.1"/>
    <property type="molecule type" value="Genomic_DNA"/>
</dbReference>
<feature type="domain" description="Radical SAM core" evidence="7">
    <location>
        <begin position="1"/>
        <end position="228"/>
    </location>
</feature>
<dbReference type="GO" id="GO:0046872">
    <property type="term" value="F:metal ion binding"/>
    <property type="evidence" value="ECO:0007669"/>
    <property type="project" value="UniProtKB-KW"/>
</dbReference>
<dbReference type="SFLD" id="SFLDS00029">
    <property type="entry name" value="Radical_SAM"/>
    <property type="match status" value="1"/>
</dbReference>
<keyword evidence="2" id="KW-0004">4Fe-4S</keyword>
<dbReference type="PANTHER" id="PTHR11228:SF7">
    <property type="entry name" value="PQQA PEPTIDE CYCLASE"/>
    <property type="match status" value="1"/>
</dbReference>
<evidence type="ECO:0000256" key="2">
    <source>
        <dbReference type="ARBA" id="ARBA00022485"/>
    </source>
</evidence>
<evidence type="ECO:0000259" key="7">
    <source>
        <dbReference type="PROSITE" id="PS51918"/>
    </source>
</evidence>
<keyword evidence="3" id="KW-0949">S-adenosyl-L-methionine</keyword>
<dbReference type="GO" id="GO:0003824">
    <property type="term" value="F:catalytic activity"/>
    <property type="evidence" value="ECO:0007669"/>
    <property type="project" value="InterPro"/>
</dbReference>
<dbReference type="KEGG" id="kbs:EPA93_20915"/>
<comment type="cofactor">
    <cofactor evidence="1">
        <name>[4Fe-4S] cluster</name>
        <dbReference type="ChEBI" id="CHEBI:49883"/>
    </cofactor>
</comment>
<keyword evidence="6" id="KW-0411">Iron-sulfur</keyword>
<dbReference type="CDD" id="cd01335">
    <property type="entry name" value="Radical_SAM"/>
    <property type="match status" value="1"/>
</dbReference>
<dbReference type="SFLD" id="SFLDG01067">
    <property type="entry name" value="SPASM/twitch_domain_containing"/>
    <property type="match status" value="1"/>
</dbReference>
<dbReference type="GO" id="GO:0051536">
    <property type="term" value="F:iron-sulfur cluster binding"/>
    <property type="evidence" value="ECO:0007669"/>
    <property type="project" value="UniProtKB-KW"/>
</dbReference>
<dbReference type="Proteomes" id="UP000290365">
    <property type="component" value="Chromosome"/>
</dbReference>
<keyword evidence="9" id="KW-1185">Reference proteome</keyword>
<evidence type="ECO:0000256" key="6">
    <source>
        <dbReference type="ARBA" id="ARBA00023014"/>
    </source>
</evidence>
<keyword evidence="5" id="KW-0408">Iron</keyword>
<evidence type="ECO:0000313" key="8">
    <source>
        <dbReference type="EMBL" id="QBD78326.1"/>
    </source>
</evidence>
<dbReference type="OrthoDB" id="9805809at2"/>
<dbReference type="PROSITE" id="PS51918">
    <property type="entry name" value="RADICAL_SAM"/>
    <property type="match status" value="1"/>
</dbReference>
<dbReference type="CDD" id="cd21109">
    <property type="entry name" value="SPASM"/>
    <property type="match status" value="1"/>
</dbReference>
<gene>
    <name evidence="8" type="ORF">EPA93_20915</name>
</gene>
<dbReference type="SUPFAM" id="SSF102114">
    <property type="entry name" value="Radical SAM enzymes"/>
    <property type="match status" value="1"/>
</dbReference>
<evidence type="ECO:0000313" key="9">
    <source>
        <dbReference type="Proteomes" id="UP000290365"/>
    </source>
</evidence>
<dbReference type="InterPro" id="IPR050377">
    <property type="entry name" value="Radical_SAM_PqqE_MftC-like"/>
</dbReference>
<evidence type="ECO:0000256" key="3">
    <source>
        <dbReference type="ARBA" id="ARBA00022691"/>
    </source>
</evidence>
<dbReference type="InterPro" id="IPR034391">
    <property type="entry name" value="AdoMet-like_SPASM_containing"/>
</dbReference>
<dbReference type="AlphaFoldDB" id="A0A4P6JTT8"/>
<accession>A0A4P6JTT8</accession>
<dbReference type="PANTHER" id="PTHR11228">
    <property type="entry name" value="RADICAL SAM DOMAIN PROTEIN"/>
    <property type="match status" value="1"/>
</dbReference>
<evidence type="ECO:0000256" key="1">
    <source>
        <dbReference type="ARBA" id="ARBA00001966"/>
    </source>
</evidence>
<dbReference type="Pfam" id="PF04055">
    <property type="entry name" value="Radical_SAM"/>
    <property type="match status" value="1"/>
</dbReference>
<dbReference type="Gene3D" id="3.20.20.70">
    <property type="entry name" value="Aldolase class I"/>
    <property type="match status" value="1"/>
</dbReference>
<reference evidence="8 9" key="1">
    <citation type="submission" date="2019-01" db="EMBL/GenBank/DDBJ databases">
        <title>Ktedonosporobacter rubrisoli SCAWS-G2.</title>
        <authorList>
            <person name="Huang Y."/>
            <person name="Yan B."/>
        </authorList>
    </citation>
    <scope>NUCLEOTIDE SEQUENCE [LARGE SCALE GENOMIC DNA]</scope>
    <source>
        <strain evidence="8 9">SCAWS-G2</strain>
    </source>
</reference>